<sequence length="291" mass="30815">MAAAQDKPGRYGIWSVELRSEEPALRAEIPEAAAELEELGFGAVWLGGNSAVEHAVPLIEATSTLTVATGILSIWQHEPTDVAGQFQSLDSAHPGRFVLGIGASHAKIASQYRRPYSSMVTYLDGLDAAGVPAERVVLAALGPKMLGLARDRTGGAHPYLVTPEHTAQAREILGSGPLLAPELKVVLDADPDTARATARGYLAGYLALPNYTNSFQRLGFTEDDFAGGGSDRLIDAVYAWGTDEQIRSRVDAFHAAGADHVALQIVTPDTTLSGPASLPRAQWRRLAGVLA</sequence>
<feature type="domain" description="Luciferase-like" evidence="1">
    <location>
        <begin position="27"/>
        <end position="109"/>
    </location>
</feature>
<organism evidence="2 3">
    <name type="scientific">Streptomyces hebeiensis</name>
    <dbReference type="NCBI Taxonomy" id="229486"/>
    <lineage>
        <taxon>Bacteria</taxon>
        <taxon>Bacillati</taxon>
        <taxon>Actinomycetota</taxon>
        <taxon>Actinomycetes</taxon>
        <taxon>Kitasatosporales</taxon>
        <taxon>Streptomycetaceae</taxon>
        <taxon>Streptomyces</taxon>
    </lineage>
</organism>
<dbReference type="Proteomes" id="UP001501371">
    <property type="component" value="Unassembled WGS sequence"/>
</dbReference>
<dbReference type="Gene3D" id="3.20.20.30">
    <property type="entry name" value="Luciferase-like domain"/>
    <property type="match status" value="2"/>
</dbReference>
<comment type="caution">
    <text evidence="2">The sequence shown here is derived from an EMBL/GenBank/DDBJ whole genome shotgun (WGS) entry which is preliminary data.</text>
</comment>
<dbReference type="PANTHER" id="PTHR30137:SF18">
    <property type="entry name" value="CONSERVED PROTEIN"/>
    <property type="match status" value="1"/>
</dbReference>
<dbReference type="InterPro" id="IPR036661">
    <property type="entry name" value="Luciferase-like_sf"/>
</dbReference>
<dbReference type="InterPro" id="IPR011251">
    <property type="entry name" value="Luciferase-like_dom"/>
</dbReference>
<keyword evidence="3" id="KW-1185">Reference proteome</keyword>
<evidence type="ECO:0000313" key="3">
    <source>
        <dbReference type="Proteomes" id="UP001501371"/>
    </source>
</evidence>
<gene>
    <name evidence="2" type="ORF">GCM10009654_44750</name>
</gene>
<dbReference type="EMBL" id="BAAAKV010000042">
    <property type="protein sequence ID" value="GAA1182518.1"/>
    <property type="molecule type" value="Genomic_DNA"/>
</dbReference>
<dbReference type="NCBIfam" id="TIGR03620">
    <property type="entry name" value="F420_MSMEG_4141"/>
    <property type="match status" value="1"/>
</dbReference>
<evidence type="ECO:0000259" key="1">
    <source>
        <dbReference type="Pfam" id="PF00296"/>
    </source>
</evidence>
<accession>A0ABP4FMK8</accession>
<dbReference type="RefSeq" id="WP_344279563.1">
    <property type="nucleotide sequence ID" value="NZ_BAAAKV010000042.1"/>
</dbReference>
<dbReference type="InterPro" id="IPR019922">
    <property type="entry name" value="Lucif-like_OxRdatse_MSMEG_4141"/>
</dbReference>
<reference evidence="3" key="1">
    <citation type="journal article" date="2019" name="Int. J. Syst. Evol. Microbiol.">
        <title>The Global Catalogue of Microorganisms (GCM) 10K type strain sequencing project: providing services to taxonomists for standard genome sequencing and annotation.</title>
        <authorList>
            <consortium name="The Broad Institute Genomics Platform"/>
            <consortium name="The Broad Institute Genome Sequencing Center for Infectious Disease"/>
            <person name="Wu L."/>
            <person name="Ma J."/>
        </authorList>
    </citation>
    <scope>NUCLEOTIDE SEQUENCE [LARGE SCALE GENOMIC DNA]</scope>
    <source>
        <strain evidence="3">JCM 12696</strain>
    </source>
</reference>
<dbReference type="Pfam" id="PF00296">
    <property type="entry name" value="Bac_luciferase"/>
    <property type="match status" value="2"/>
</dbReference>
<dbReference type="PANTHER" id="PTHR30137">
    <property type="entry name" value="LUCIFERASE-LIKE MONOOXYGENASE"/>
    <property type="match status" value="1"/>
</dbReference>
<dbReference type="SUPFAM" id="SSF51679">
    <property type="entry name" value="Bacterial luciferase-like"/>
    <property type="match status" value="1"/>
</dbReference>
<name>A0ABP4FMK8_9ACTN</name>
<feature type="domain" description="Luciferase-like" evidence="1">
    <location>
        <begin position="133"/>
        <end position="260"/>
    </location>
</feature>
<dbReference type="InterPro" id="IPR050766">
    <property type="entry name" value="Bact_Lucif_Oxidored"/>
</dbReference>
<evidence type="ECO:0000313" key="2">
    <source>
        <dbReference type="EMBL" id="GAA1182518.1"/>
    </source>
</evidence>
<protein>
    <submittedName>
        <fullName evidence="2">LLM class F420-dependent oxidoreductase</fullName>
    </submittedName>
</protein>
<proteinExistence type="predicted"/>